<evidence type="ECO:0000313" key="2">
    <source>
        <dbReference type="Proteomes" id="UP000759443"/>
    </source>
</evidence>
<evidence type="ECO:0000313" key="1">
    <source>
        <dbReference type="EMBL" id="MBP1850159.1"/>
    </source>
</evidence>
<keyword evidence="2" id="KW-1185">Reference proteome</keyword>
<dbReference type="RefSeq" id="WP_209943795.1">
    <property type="nucleotide sequence ID" value="NZ_JAGGJU010000004.1"/>
</dbReference>
<organism evidence="1 2">
    <name type="scientific">Rhizobium halophytocola</name>
    <dbReference type="NCBI Taxonomy" id="735519"/>
    <lineage>
        <taxon>Bacteria</taxon>
        <taxon>Pseudomonadati</taxon>
        <taxon>Pseudomonadota</taxon>
        <taxon>Alphaproteobacteria</taxon>
        <taxon>Hyphomicrobiales</taxon>
        <taxon>Rhizobiaceae</taxon>
        <taxon>Rhizobium/Agrobacterium group</taxon>
        <taxon>Rhizobium</taxon>
    </lineage>
</organism>
<accession>A0ABS4DWZ6</accession>
<comment type="caution">
    <text evidence="1">The sequence shown here is derived from an EMBL/GenBank/DDBJ whole genome shotgun (WGS) entry which is preliminary data.</text>
</comment>
<reference evidence="1 2" key="1">
    <citation type="submission" date="2021-03" db="EMBL/GenBank/DDBJ databases">
        <title>Genomic Encyclopedia of Type Strains, Phase IV (KMG-IV): sequencing the most valuable type-strain genomes for metagenomic binning, comparative biology and taxonomic classification.</title>
        <authorList>
            <person name="Goeker M."/>
        </authorList>
    </citation>
    <scope>NUCLEOTIDE SEQUENCE [LARGE SCALE GENOMIC DNA]</scope>
    <source>
        <strain evidence="1 2">DSM 21600</strain>
    </source>
</reference>
<proteinExistence type="predicted"/>
<name>A0ABS4DWZ6_9HYPH</name>
<dbReference type="Proteomes" id="UP000759443">
    <property type="component" value="Unassembled WGS sequence"/>
</dbReference>
<sequence length="273" mass="31778">MTIEYIAYVDEAGDEGFGKLGKDEPTAQSRWFAIGAVVVQKSFDREVPGWKTEVLEHFPKKKSLDLHFRELKHDQRVQACILLSQKPIGACVVCSNKITLLEHPKKDIFKQRQHLYNYLTRFLLERLTAACQRKAWLEHRAEAHLKVVFSRRRGTDYHAMRRYLEFMRDGKEVVRPVRSIDWNVLDPSDILVENHSKRAGLQIADIFTSAIWHALEPNSFGFCEARYARLLVPRLLRSQGQRYGTGLTIVPSKDNHILTAEQHEFIDYVKAYR</sequence>
<dbReference type="Pfam" id="PF12686">
    <property type="entry name" value="DUF3800"/>
    <property type="match status" value="1"/>
</dbReference>
<evidence type="ECO:0008006" key="3">
    <source>
        <dbReference type="Google" id="ProtNLM"/>
    </source>
</evidence>
<gene>
    <name evidence="1" type="ORF">J2Z17_001593</name>
</gene>
<protein>
    <recommendedName>
        <fullName evidence="3">DUF3800 domain-containing protein</fullName>
    </recommendedName>
</protein>
<dbReference type="InterPro" id="IPR024524">
    <property type="entry name" value="DUF3800"/>
</dbReference>
<dbReference type="EMBL" id="JAGGJU010000004">
    <property type="protein sequence ID" value="MBP1850159.1"/>
    <property type="molecule type" value="Genomic_DNA"/>
</dbReference>